<protein>
    <submittedName>
        <fullName evidence="1">Uncharacterized protein</fullName>
    </submittedName>
</protein>
<reference evidence="1" key="2">
    <citation type="journal article" date="2015" name="Data Brief">
        <title>Shoot transcriptome of the giant reed, Arundo donax.</title>
        <authorList>
            <person name="Barrero R.A."/>
            <person name="Guerrero F.D."/>
            <person name="Moolhuijzen P."/>
            <person name="Goolsby J.A."/>
            <person name="Tidwell J."/>
            <person name="Bellgard S.E."/>
            <person name="Bellgard M.I."/>
        </authorList>
    </citation>
    <scope>NUCLEOTIDE SEQUENCE</scope>
    <source>
        <tissue evidence="1">Shoot tissue taken approximately 20 cm above the soil surface</tissue>
    </source>
</reference>
<reference evidence="1" key="1">
    <citation type="submission" date="2014-09" db="EMBL/GenBank/DDBJ databases">
        <authorList>
            <person name="Magalhaes I.L.F."/>
            <person name="Oliveira U."/>
            <person name="Santos F.R."/>
            <person name="Vidigal T.H.D.A."/>
            <person name="Brescovit A.D."/>
            <person name="Santos A.J."/>
        </authorList>
    </citation>
    <scope>NUCLEOTIDE SEQUENCE</scope>
    <source>
        <tissue evidence="1">Shoot tissue taken approximately 20 cm above the soil surface</tissue>
    </source>
</reference>
<organism evidence="1">
    <name type="scientific">Arundo donax</name>
    <name type="common">Giant reed</name>
    <name type="synonym">Donax arundinaceus</name>
    <dbReference type="NCBI Taxonomy" id="35708"/>
    <lineage>
        <taxon>Eukaryota</taxon>
        <taxon>Viridiplantae</taxon>
        <taxon>Streptophyta</taxon>
        <taxon>Embryophyta</taxon>
        <taxon>Tracheophyta</taxon>
        <taxon>Spermatophyta</taxon>
        <taxon>Magnoliopsida</taxon>
        <taxon>Liliopsida</taxon>
        <taxon>Poales</taxon>
        <taxon>Poaceae</taxon>
        <taxon>PACMAD clade</taxon>
        <taxon>Arundinoideae</taxon>
        <taxon>Arundineae</taxon>
        <taxon>Arundo</taxon>
    </lineage>
</organism>
<sequence length="94" mass="10656">MSLKLYAWTAIHLPLECTNCITNRSSTIFKLAQIAAPGNIRRSNMCLLRYYMMLPTSYTRCHVVIYPTCPLQLCCSDSLEMNEYPCGSSLVPLD</sequence>
<accession>A0A0A9FTA4</accession>
<proteinExistence type="predicted"/>
<dbReference type="EMBL" id="GBRH01184355">
    <property type="protein sequence ID" value="JAE13541.1"/>
    <property type="molecule type" value="Transcribed_RNA"/>
</dbReference>
<dbReference type="AlphaFoldDB" id="A0A0A9FTA4"/>
<evidence type="ECO:0000313" key="1">
    <source>
        <dbReference type="EMBL" id="JAE13541.1"/>
    </source>
</evidence>
<name>A0A0A9FTA4_ARUDO</name>